<dbReference type="RefSeq" id="WP_141446368.1">
    <property type="nucleotide sequence ID" value="NZ_CP041217.1"/>
</dbReference>
<dbReference type="InterPro" id="IPR048587">
    <property type="entry name" value="CvfB_S1_3rd"/>
</dbReference>
<dbReference type="KEGG" id="saca:FFV09_03365"/>
<dbReference type="PROSITE" id="PS50126">
    <property type="entry name" value="S1"/>
    <property type="match status" value="1"/>
</dbReference>
<name>A0A4Y6UQR9_SACBS</name>
<dbReference type="Gene3D" id="2.40.50.140">
    <property type="entry name" value="Nucleic acid-binding proteins"/>
    <property type="match status" value="2"/>
</dbReference>
<dbReference type="Pfam" id="PF21543">
    <property type="entry name" value="CvfB_2nd"/>
    <property type="match status" value="1"/>
</dbReference>
<gene>
    <name evidence="4" type="ORF">FFV09_03365</name>
</gene>
<evidence type="ECO:0000313" key="5">
    <source>
        <dbReference type="Proteomes" id="UP000316968"/>
    </source>
</evidence>
<evidence type="ECO:0000259" key="3">
    <source>
        <dbReference type="PROSITE" id="PS50126"/>
    </source>
</evidence>
<dbReference type="OrthoDB" id="9801597at2"/>
<dbReference type="Pfam" id="PF13509">
    <property type="entry name" value="S1_2"/>
    <property type="match status" value="1"/>
</dbReference>
<dbReference type="GO" id="GO:0003676">
    <property type="term" value="F:nucleic acid binding"/>
    <property type="evidence" value="ECO:0007669"/>
    <property type="project" value="InterPro"/>
</dbReference>
<organism evidence="4 5">
    <name type="scientific">Saccharibacillus brassicae</name>
    <dbReference type="NCBI Taxonomy" id="2583377"/>
    <lineage>
        <taxon>Bacteria</taxon>
        <taxon>Bacillati</taxon>
        <taxon>Bacillota</taxon>
        <taxon>Bacilli</taxon>
        <taxon>Bacillales</taxon>
        <taxon>Paenibacillaceae</taxon>
        <taxon>Saccharibacillus</taxon>
    </lineage>
</organism>
<protein>
    <submittedName>
        <fullName evidence="4">RNA-binding protein</fullName>
    </submittedName>
</protein>
<evidence type="ECO:0000256" key="1">
    <source>
        <dbReference type="PIRNR" id="PIRNR012524"/>
    </source>
</evidence>
<dbReference type="InterPro" id="IPR039566">
    <property type="entry name" value="CvfB_S1_st"/>
</dbReference>
<sequence>MSLEAGTIVTLKVAREVSPHGFFMTDGVNEVLLPYTERTGNMKFRNGQDTEVFIHHDSEDRLIATMKRPLLTFGEIGALEVADIHPRLGCFLEMGLGRQLLLPKRELPETPELQPEIGDRVFVRMDRDKQGRLLARASGEEELSPLCFQAPESWKNQWMKATVYRPLQMGTFVVVDGGVLGFGALGLIHSTERPRPLRLGEVIDVRVARVREEDGRVNLSMAKPKEIGMDEDAERILEFMRGRDGGAMPYSDSTAPDIIKLRFGISKSAFKRALGRLMKNGLIEQDDNWTRLKQTGDEAINEKPSNEKSSGPQQ</sequence>
<dbReference type="InterPro" id="IPR048588">
    <property type="entry name" value="CvfB_S1_2nd"/>
</dbReference>
<reference evidence="4 5" key="1">
    <citation type="submission" date="2019-06" db="EMBL/GenBank/DDBJ databases">
        <title>Saccharibacillus brassicae sp. nov., an endophytic bacterium isolated from Chinese cabbage seeds (Brassica pekinensis).</title>
        <authorList>
            <person name="Jiang L."/>
            <person name="Lee J."/>
            <person name="Kim S.W."/>
        </authorList>
    </citation>
    <scope>NUCLEOTIDE SEQUENCE [LARGE SCALE GENOMIC DNA]</scope>
    <source>
        <strain evidence="5">KCTC 43072 / ATSA2</strain>
    </source>
</reference>
<evidence type="ECO:0000256" key="2">
    <source>
        <dbReference type="SAM" id="MobiDB-lite"/>
    </source>
</evidence>
<keyword evidence="5" id="KW-1185">Reference proteome</keyword>
<dbReference type="InterPro" id="IPR040764">
    <property type="entry name" value="CvfB_WH"/>
</dbReference>
<dbReference type="InterPro" id="IPR014464">
    <property type="entry name" value="CvfB_fam"/>
</dbReference>
<accession>A0A4Y6UQR9</accession>
<feature type="region of interest" description="Disordered" evidence="2">
    <location>
        <begin position="293"/>
        <end position="314"/>
    </location>
</feature>
<dbReference type="InterPro" id="IPR003029">
    <property type="entry name" value="S1_domain"/>
</dbReference>
<dbReference type="Proteomes" id="UP000316968">
    <property type="component" value="Chromosome"/>
</dbReference>
<feature type="compositionally biased region" description="Basic and acidic residues" evidence="2">
    <location>
        <begin position="293"/>
        <end position="306"/>
    </location>
</feature>
<dbReference type="SUPFAM" id="SSF50249">
    <property type="entry name" value="Nucleic acid-binding proteins"/>
    <property type="match status" value="1"/>
</dbReference>
<dbReference type="EMBL" id="CP041217">
    <property type="protein sequence ID" value="QDH19982.1"/>
    <property type="molecule type" value="Genomic_DNA"/>
</dbReference>
<dbReference type="Pfam" id="PF17783">
    <property type="entry name" value="WHD_CvfB"/>
    <property type="match status" value="1"/>
</dbReference>
<dbReference type="PANTHER" id="PTHR37296:SF1">
    <property type="entry name" value="CONSERVED VIRULENCE FACTOR B"/>
    <property type="match status" value="1"/>
</dbReference>
<dbReference type="InterPro" id="IPR012340">
    <property type="entry name" value="NA-bd_OB-fold"/>
</dbReference>
<dbReference type="InterPro" id="IPR036388">
    <property type="entry name" value="WH-like_DNA-bd_sf"/>
</dbReference>
<feature type="domain" description="S1 motif" evidence="3">
    <location>
        <begin position="156"/>
        <end position="222"/>
    </location>
</feature>
<dbReference type="PIRSF" id="PIRSF012524">
    <property type="entry name" value="YitL_S1"/>
    <property type="match status" value="1"/>
</dbReference>
<comment type="similarity">
    <text evidence="1">Belongs to the CvfB family.</text>
</comment>
<dbReference type="AlphaFoldDB" id="A0A4Y6UQR9"/>
<dbReference type="PANTHER" id="PTHR37296">
    <property type="entry name" value="CONSERVED VIRULENCE FACTOR B"/>
    <property type="match status" value="1"/>
</dbReference>
<dbReference type="Pfam" id="PF21191">
    <property type="entry name" value="CvfB_1st"/>
    <property type="match status" value="1"/>
</dbReference>
<dbReference type="Gene3D" id="1.10.10.10">
    <property type="entry name" value="Winged helix-like DNA-binding domain superfamily/Winged helix DNA-binding domain"/>
    <property type="match status" value="1"/>
</dbReference>
<proteinExistence type="inferred from homology"/>
<evidence type="ECO:0000313" key="4">
    <source>
        <dbReference type="EMBL" id="QDH19982.1"/>
    </source>
</evidence>